<dbReference type="EMBL" id="JAESVA010000005">
    <property type="protein sequence ID" value="MCB8881715.1"/>
    <property type="molecule type" value="Genomic_DNA"/>
</dbReference>
<gene>
    <name evidence="1" type="ORF">ACELLULO517_15815</name>
</gene>
<dbReference type="AlphaFoldDB" id="A0A964E4H9"/>
<sequence length="347" mass="38202">MSGCTELSIHTNNHFEPDQLSATLAISADTGSLTTWTDADPAVLIEARAGFIDATGTMSVKQIFYGELDRPTVALIERTVTIEARDLSRRLADTKTRENFSNYTVSNLIKTLAGRVKLTADVDNFPQKVGAFYQVDHDKISQDSYSHTTNLRDLTIWLAQQVGADFWVSGQTLHFKSAVDATKTTPYSLVYTPPGADNPYPSLPATSIQLARDLTIAKDVVLSMRIWDSKQKQATVLYYPKSGQSAVENGTSQEYVLPPRPGMSPAAALVYMQSQYQAIVLHERLVAVVCPGELVLDARSVIKLSGTGTTFDQSYYVDSIDRTWSVDSGFDESIQLKNHSTESQQSL</sequence>
<keyword evidence="2" id="KW-1185">Reference proteome</keyword>
<name>A0A964E4H9_9PROT</name>
<dbReference type="RefSeq" id="WP_227308380.1">
    <property type="nucleotide sequence ID" value="NZ_JAESVA010000005.1"/>
</dbReference>
<dbReference type="Proteomes" id="UP000721844">
    <property type="component" value="Unassembled WGS sequence"/>
</dbReference>
<accession>A0A964E4H9</accession>
<evidence type="ECO:0000313" key="2">
    <source>
        <dbReference type="Proteomes" id="UP000721844"/>
    </source>
</evidence>
<reference evidence="1 2" key="1">
    <citation type="journal article" date="2021" name="Microorganisms">
        <title>Acidisoma silvae sp. nov. and Acidisomacellulosilytica sp. nov., Two Acidophilic Bacteria Isolated from Decaying Wood, Hydrolyzing Cellulose and Producing Poly-3-hydroxybutyrate.</title>
        <authorList>
            <person name="Mieszkin S."/>
            <person name="Pouder E."/>
            <person name="Uroz S."/>
            <person name="Simon-Colin C."/>
            <person name="Alain K."/>
        </authorList>
    </citation>
    <scope>NUCLEOTIDE SEQUENCE [LARGE SCALE GENOMIC DNA]</scope>
    <source>
        <strain evidence="1 2">HW T5.17</strain>
    </source>
</reference>
<evidence type="ECO:0000313" key="1">
    <source>
        <dbReference type="EMBL" id="MCB8881715.1"/>
    </source>
</evidence>
<dbReference type="SUPFAM" id="SSF69279">
    <property type="entry name" value="Phage tail proteins"/>
    <property type="match status" value="1"/>
</dbReference>
<proteinExistence type="predicted"/>
<organism evidence="1 2">
    <name type="scientific">Acidisoma cellulosilyticum</name>
    <dbReference type="NCBI Taxonomy" id="2802395"/>
    <lineage>
        <taxon>Bacteria</taxon>
        <taxon>Pseudomonadati</taxon>
        <taxon>Pseudomonadota</taxon>
        <taxon>Alphaproteobacteria</taxon>
        <taxon>Acetobacterales</taxon>
        <taxon>Acidocellaceae</taxon>
        <taxon>Acidisoma</taxon>
    </lineage>
</organism>
<comment type="caution">
    <text evidence="1">The sequence shown here is derived from an EMBL/GenBank/DDBJ whole genome shotgun (WGS) entry which is preliminary data.</text>
</comment>
<protein>
    <submittedName>
        <fullName evidence="1">Uncharacterized protein</fullName>
    </submittedName>
</protein>